<evidence type="ECO:0000313" key="1">
    <source>
        <dbReference type="EMBL" id="KAH3792726.1"/>
    </source>
</evidence>
<evidence type="ECO:0000313" key="2">
    <source>
        <dbReference type="Proteomes" id="UP000828390"/>
    </source>
</evidence>
<organism evidence="1 2">
    <name type="scientific">Dreissena polymorpha</name>
    <name type="common">Zebra mussel</name>
    <name type="synonym">Mytilus polymorpha</name>
    <dbReference type="NCBI Taxonomy" id="45954"/>
    <lineage>
        <taxon>Eukaryota</taxon>
        <taxon>Metazoa</taxon>
        <taxon>Spiralia</taxon>
        <taxon>Lophotrochozoa</taxon>
        <taxon>Mollusca</taxon>
        <taxon>Bivalvia</taxon>
        <taxon>Autobranchia</taxon>
        <taxon>Heteroconchia</taxon>
        <taxon>Euheterodonta</taxon>
        <taxon>Imparidentia</taxon>
        <taxon>Neoheterodontei</taxon>
        <taxon>Myida</taxon>
        <taxon>Dreissenoidea</taxon>
        <taxon>Dreissenidae</taxon>
        <taxon>Dreissena</taxon>
    </lineage>
</organism>
<dbReference type="Proteomes" id="UP000828390">
    <property type="component" value="Unassembled WGS sequence"/>
</dbReference>
<protein>
    <submittedName>
        <fullName evidence="1">Uncharacterized protein</fullName>
    </submittedName>
</protein>
<dbReference type="AlphaFoldDB" id="A0A9D4IY84"/>
<reference evidence="1" key="1">
    <citation type="journal article" date="2019" name="bioRxiv">
        <title>The Genome of the Zebra Mussel, Dreissena polymorpha: A Resource for Invasive Species Research.</title>
        <authorList>
            <person name="McCartney M.A."/>
            <person name="Auch B."/>
            <person name="Kono T."/>
            <person name="Mallez S."/>
            <person name="Zhang Y."/>
            <person name="Obille A."/>
            <person name="Becker A."/>
            <person name="Abrahante J.E."/>
            <person name="Garbe J."/>
            <person name="Badalamenti J.P."/>
            <person name="Herman A."/>
            <person name="Mangelson H."/>
            <person name="Liachko I."/>
            <person name="Sullivan S."/>
            <person name="Sone E.D."/>
            <person name="Koren S."/>
            <person name="Silverstein K.A.T."/>
            <person name="Beckman K.B."/>
            <person name="Gohl D.M."/>
        </authorList>
    </citation>
    <scope>NUCLEOTIDE SEQUENCE</scope>
    <source>
        <strain evidence="1">Duluth1</strain>
        <tissue evidence="1">Whole animal</tissue>
    </source>
</reference>
<accession>A0A9D4IY84</accession>
<dbReference type="EMBL" id="JAIWYP010000007">
    <property type="protein sequence ID" value="KAH3792726.1"/>
    <property type="molecule type" value="Genomic_DNA"/>
</dbReference>
<reference evidence="1" key="2">
    <citation type="submission" date="2020-11" db="EMBL/GenBank/DDBJ databases">
        <authorList>
            <person name="McCartney M.A."/>
            <person name="Auch B."/>
            <person name="Kono T."/>
            <person name="Mallez S."/>
            <person name="Becker A."/>
            <person name="Gohl D.M."/>
            <person name="Silverstein K.A.T."/>
            <person name="Koren S."/>
            <person name="Bechman K.B."/>
            <person name="Herman A."/>
            <person name="Abrahante J.E."/>
            <person name="Garbe J."/>
        </authorList>
    </citation>
    <scope>NUCLEOTIDE SEQUENCE</scope>
    <source>
        <strain evidence="1">Duluth1</strain>
        <tissue evidence="1">Whole animal</tissue>
    </source>
</reference>
<sequence length="74" mass="8537">MAHGEGKHKLADKYEEELYIIIEQPRENIPVFRLKGVESGTQKTLHMNHIFPVKAREDVDRESIHEVIEQAGIS</sequence>
<name>A0A9D4IY84_DREPO</name>
<gene>
    <name evidence="1" type="ORF">DPMN_146225</name>
</gene>
<proteinExistence type="predicted"/>
<comment type="caution">
    <text evidence="1">The sequence shown here is derived from an EMBL/GenBank/DDBJ whole genome shotgun (WGS) entry which is preliminary data.</text>
</comment>
<keyword evidence="2" id="KW-1185">Reference proteome</keyword>